<proteinExistence type="predicted"/>
<gene>
    <name evidence="1" type="ORF">L2E82_35944</name>
</gene>
<reference evidence="1 2" key="2">
    <citation type="journal article" date="2022" name="Mol. Ecol. Resour.">
        <title>The genomes of chicory, endive, great burdock and yacon provide insights into Asteraceae paleo-polyploidization history and plant inulin production.</title>
        <authorList>
            <person name="Fan W."/>
            <person name="Wang S."/>
            <person name="Wang H."/>
            <person name="Wang A."/>
            <person name="Jiang F."/>
            <person name="Liu H."/>
            <person name="Zhao H."/>
            <person name="Xu D."/>
            <person name="Zhang Y."/>
        </authorList>
    </citation>
    <scope>NUCLEOTIDE SEQUENCE [LARGE SCALE GENOMIC DNA]</scope>
    <source>
        <strain evidence="2">cv. Punajuju</strain>
        <tissue evidence="1">Leaves</tissue>
    </source>
</reference>
<name>A0ACB9BQ64_CICIN</name>
<comment type="caution">
    <text evidence="1">The sequence shown here is derived from an EMBL/GenBank/DDBJ whole genome shotgun (WGS) entry which is preliminary data.</text>
</comment>
<keyword evidence="2" id="KW-1185">Reference proteome</keyword>
<sequence>MHDLIQEMGLQIVRETFPNTRLWQLEQIHDFIKGDKNPKAIEAIMLRDNEYHAVDYDAKLGLSADAFAHMKNLRMLDIDRKFTSTQPTFLPHELRWLRWNEYPFMFLPLADMCKLTGLEMDCGEIKHLWKGQKLLPHLKFLHLQGLRWLKVFPDISGAPNIERLILSGCHKLVEVHESLGSHRGLVYLDMTGCSQLKCLPSRIELESLETLILSRCRSLERFPEVSPCMVKLSHINLSSCKGIKEMSSSIRYLCSLSFLNLTDCSNLESIPNSICELKYLKCLHMHNCVKLKDFPEQLRNMKSLEELWLGFEGRHIIGRPMKSYGFHSFTSLFSLRKLNLSWREIEEESFPKNLDILSSLEELYLSGNSQLVRLPESISHLSRLKRLELNECDRLRSLCGLPSSIQVLKANHCISLEKIGDLSKEGEWLYKIWLIQCQKLLEDEQNQRYLDRMLQLSFIKKCATVNHRLSINIPGRKIPSWFIEEKHGCRIALKLPQGWHTQVMGFVLCGVYERGWGSECTIPRIAFRIVNDEKVILKSEVDCMKSETKTTKSGNMWISYIPLGFFQQMYYDLQPEDWSHIEGSLDMTLMLTNGEKPERCGAHVIYKRDVEYPQQITAYISDYGTMMHLKDEDLGYDEIISGNSYVYEEKYEDKSEEKSLMPLGSRTSRRRMTRICYLKTVASKGWYLIFSLLASYFFTDRYFA</sequence>
<dbReference type="EMBL" id="CM042014">
    <property type="protein sequence ID" value="KAI3724176.1"/>
    <property type="molecule type" value="Genomic_DNA"/>
</dbReference>
<accession>A0ACB9BQ64</accession>
<evidence type="ECO:0000313" key="1">
    <source>
        <dbReference type="EMBL" id="KAI3724176.1"/>
    </source>
</evidence>
<reference evidence="2" key="1">
    <citation type="journal article" date="2022" name="Mol. Ecol. Resour.">
        <title>The genomes of chicory, endive, great burdock and yacon provide insights into Asteraceae palaeo-polyploidization history and plant inulin production.</title>
        <authorList>
            <person name="Fan W."/>
            <person name="Wang S."/>
            <person name="Wang H."/>
            <person name="Wang A."/>
            <person name="Jiang F."/>
            <person name="Liu H."/>
            <person name="Zhao H."/>
            <person name="Xu D."/>
            <person name="Zhang Y."/>
        </authorList>
    </citation>
    <scope>NUCLEOTIDE SEQUENCE [LARGE SCALE GENOMIC DNA]</scope>
    <source>
        <strain evidence="2">cv. Punajuju</strain>
    </source>
</reference>
<organism evidence="1 2">
    <name type="scientific">Cichorium intybus</name>
    <name type="common">Chicory</name>
    <dbReference type="NCBI Taxonomy" id="13427"/>
    <lineage>
        <taxon>Eukaryota</taxon>
        <taxon>Viridiplantae</taxon>
        <taxon>Streptophyta</taxon>
        <taxon>Embryophyta</taxon>
        <taxon>Tracheophyta</taxon>
        <taxon>Spermatophyta</taxon>
        <taxon>Magnoliopsida</taxon>
        <taxon>eudicotyledons</taxon>
        <taxon>Gunneridae</taxon>
        <taxon>Pentapetalae</taxon>
        <taxon>asterids</taxon>
        <taxon>campanulids</taxon>
        <taxon>Asterales</taxon>
        <taxon>Asteraceae</taxon>
        <taxon>Cichorioideae</taxon>
        <taxon>Cichorieae</taxon>
        <taxon>Cichoriinae</taxon>
        <taxon>Cichorium</taxon>
    </lineage>
</organism>
<evidence type="ECO:0000313" key="2">
    <source>
        <dbReference type="Proteomes" id="UP001055811"/>
    </source>
</evidence>
<dbReference type="Proteomes" id="UP001055811">
    <property type="component" value="Linkage Group LG06"/>
</dbReference>
<protein>
    <submittedName>
        <fullName evidence="1">Uncharacterized protein</fullName>
    </submittedName>
</protein>